<dbReference type="Proteomes" id="UP000255108">
    <property type="component" value="Unassembled WGS sequence"/>
</dbReference>
<evidence type="ECO:0000256" key="1">
    <source>
        <dbReference type="SAM" id="Phobius"/>
    </source>
</evidence>
<keyword evidence="1" id="KW-0812">Transmembrane</keyword>
<dbReference type="EMBL" id="SMBT01000014">
    <property type="protein sequence ID" value="TCU82641.1"/>
    <property type="molecule type" value="Genomic_DNA"/>
</dbReference>
<evidence type="ECO:0000313" key="5">
    <source>
        <dbReference type="Proteomes" id="UP000295794"/>
    </source>
</evidence>
<keyword evidence="1" id="KW-1133">Transmembrane helix</keyword>
<protein>
    <submittedName>
        <fullName evidence="2">Uncharacterized protein</fullName>
    </submittedName>
</protein>
<organism evidence="2 4">
    <name type="scientific">Iodobacter fluviatilis</name>
    <dbReference type="NCBI Taxonomy" id="537"/>
    <lineage>
        <taxon>Bacteria</taxon>
        <taxon>Pseudomonadati</taxon>
        <taxon>Pseudomonadota</taxon>
        <taxon>Betaproteobacteria</taxon>
        <taxon>Neisseriales</taxon>
        <taxon>Chitinibacteraceae</taxon>
        <taxon>Iodobacter</taxon>
    </lineage>
</organism>
<evidence type="ECO:0000313" key="3">
    <source>
        <dbReference type="EMBL" id="TCU82641.1"/>
    </source>
</evidence>
<evidence type="ECO:0000313" key="4">
    <source>
        <dbReference type="Proteomes" id="UP000255108"/>
    </source>
</evidence>
<accession>A0A377Q4K7</accession>
<proteinExistence type="predicted"/>
<dbReference type="EMBL" id="UGHR01000001">
    <property type="protein sequence ID" value="STQ89873.1"/>
    <property type="molecule type" value="Genomic_DNA"/>
</dbReference>
<evidence type="ECO:0000313" key="2">
    <source>
        <dbReference type="EMBL" id="STQ89873.1"/>
    </source>
</evidence>
<reference evidence="2 4" key="1">
    <citation type="submission" date="2018-06" db="EMBL/GenBank/DDBJ databases">
        <authorList>
            <consortium name="Pathogen Informatics"/>
            <person name="Doyle S."/>
        </authorList>
    </citation>
    <scope>NUCLEOTIDE SEQUENCE [LARGE SCALE GENOMIC DNA]</scope>
    <source>
        <strain evidence="2 4">NCTC11159</strain>
    </source>
</reference>
<keyword evidence="5" id="KW-1185">Reference proteome</keyword>
<dbReference type="OrthoDB" id="8738563at2"/>
<gene>
    <name evidence="3" type="ORF">EV682_11413</name>
    <name evidence="2" type="ORF">NCTC11159_00924</name>
</gene>
<keyword evidence="1" id="KW-0472">Membrane</keyword>
<dbReference type="AlphaFoldDB" id="A0A377Q4K7"/>
<dbReference type="RefSeq" id="WP_115226273.1">
    <property type="nucleotide sequence ID" value="NZ_CAWOLO010000014.1"/>
</dbReference>
<dbReference type="Proteomes" id="UP000295794">
    <property type="component" value="Unassembled WGS sequence"/>
</dbReference>
<name>A0A377Q4K7_9NEIS</name>
<sequence length="406" mass="44592">MSEDANKSKKVHAAKDGDVLVTGNPQITEKEIYQARKIIIQQLDAAYLTLIDAMQPFQKKWDAGPKMALAEAVWEGATAGASGWGEDFAEMFEAKTWQNLGNKVKDAAGTAYDTAGVYAISVKNDIKKSVNEAVKTVDTADEKLFNWAWWETQFHEQTKSAEAQFEALKRDAKSTTKTAVKAAQQAKKIYIHRDAILNLPNLIVQGDPVPVENFIDTVLADIDPELAKTIKNDKDFYMVIELIRDHDSILSYLSYATLSFEAVPPNFYAYLAGKGGAYLMIEVVLLIITALLTAGAAAAARVTALVARIAASSTRVAGAIKKIEHSKQAFDAFTRFIEDYCDAANRLHELGGKLCQARTRGVRIKGSTRTTIEAKNKTTKRDKKCACCGSTTHTTPRGRIGVIKYT</sequence>
<feature type="transmembrane region" description="Helical" evidence="1">
    <location>
        <begin position="277"/>
        <end position="300"/>
    </location>
</feature>
<reference evidence="3 5" key="2">
    <citation type="submission" date="2019-03" db="EMBL/GenBank/DDBJ databases">
        <title>Genomic Encyclopedia of Type Strains, Phase IV (KMG-IV): sequencing the most valuable type-strain genomes for metagenomic binning, comparative biology and taxonomic classification.</title>
        <authorList>
            <person name="Goeker M."/>
        </authorList>
    </citation>
    <scope>NUCLEOTIDE SEQUENCE [LARGE SCALE GENOMIC DNA]</scope>
    <source>
        <strain evidence="3 5">DSM 3764</strain>
    </source>
</reference>